<dbReference type="PANTHER" id="PTHR34315:SF1">
    <property type="entry name" value="INTRADIOL RING-CLEAVAGE DIOXYGENASES DOMAIN-CONTAINING PROTEIN-RELATED"/>
    <property type="match status" value="1"/>
</dbReference>
<feature type="compositionally biased region" description="Low complexity" evidence="1">
    <location>
        <begin position="273"/>
        <end position="296"/>
    </location>
</feature>
<dbReference type="SUPFAM" id="SSF49482">
    <property type="entry name" value="Aromatic compound dioxygenase"/>
    <property type="match status" value="1"/>
</dbReference>
<dbReference type="PROSITE" id="PS51318">
    <property type="entry name" value="TAT"/>
    <property type="match status" value="1"/>
</dbReference>
<keyword evidence="4" id="KW-1185">Reference proteome</keyword>
<protein>
    <recommendedName>
        <fullName evidence="2">Intradiol ring-cleavage dioxygenases domain-containing protein</fullName>
    </recommendedName>
</protein>
<evidence type="ECO:0000313" key="3">
    <source>
        <dbReference type="EMBL" id="MDX8151618.1"/>
    </source>
</evidence>
<reference evidence="3 4" key="1">
    <citation type="submission" date="2023-11" db="EMBL/GenBank/DDBJ databases">
        <authorList>
            <person name="Xu M."/>
            <person name="Jiang T."/>
        </authorList>
    </citation>
    <scope>NUCLEOTIDE SEQUENCE [LARGE SCALE GENOMIC DNA]</scope>
    <source>
        <strain evidence="3 4">SD</strain>
    </source>
</reference>
<gene>
    <name evidence="3" type="ORF">SK069_08450</name>
</gene>
<evidence type="ECO:0000256" key="1">
    <source>
        <dbReference type="SAM" id="MobiDB-lite"/>
    </source>
</evidence>
<dbReference type="Pfam" id="PF00775">
    <property type="entry name" value="Dioxygenase_C"/>
    <property type="match status" value="1"/>
</dbReference>
<feature type="domain" description="Intradiol ring-cleavage dioxygenases" evidence="2">
    <location>
        <begin position="83"/>
        <end position="182"/>
    </location>
</feature>
<dbReference type="Gene3D" id="2.60.130.10">
    <property type="entry name" value="Aromatic compound dioxygenase"/>
    <property type="match status" value="1"/>
</dbReference>
<dbReference type="Proteomes" id="UP001277761">
    <property type="component" value="Unassembled WGS sequence"/>
</dbReference>
<dbReference type="PANTHER" id="PTHR34315">
    <property type="match status" value="1"/>
</dbReference>
<dbReference type="InterPro" id="IPR000627">
    <property type="entry name" value="Intradiol_dOase_C"/>
</dbReference>
<comment type="caution">
    <text evidence="3">The sequence shown here is derived from an EMBL/GenBank/DDBJ whole genome shotgun (WGS) entry which is preliminary data.</text>
</comment>
<accession>A0ABU4VIK2</accession>
<name>A0ABU4VIK2_9ACTN</name>
<feature type="region of interest" description="Disordered" evidence="1">
    <location>
        <begin position="270"/>
        <end position="296"/>
    </location>
</feature>
<organism evidence="3 4">
    <name type="scientific">Patulibacter brassicae</name>
    <dbReference type="NCBI Taxonomy" id="1705717"/>
    <lineage>
        <taxon>Bacteria</taxon>
        <taxon>Bacillati</taxon>
        <taxon>Actinomycetota</taxon>
        <taxon>Thermoleophilia</taxon>
        <taxon>Solirubrobacterales</taxon>
        <taxon>Patulibacteraceae</taxon>
        <taxon>Patulibacter</taxon>
    </lineage>
</organism>
<dbReference type="InterPro" id="IPR006311">
    <property type="entry name" value="TAT_signal"/>
</dbReference>
<evidence type="ECO:0000313" key="4">
    <source>
        <dbReference type="Proteomes" id="UP001277761"/>
    </source>
</evidence>
<dbReference type="RefSeq" id="WP_319953772.1">
    <property type="nucleotide sequence ID" value="NZ_JAXAVX010000003.1"/>
</dbReference>
<evidence type="ECO:0000259" key="2">
    <source>
        <dbReference type="Pfam" id="PF00775"/>
    </source>
</evidence>
<proteinExistence type="predicted"/>
<dbReference type="InterPro" id="IPR015889">
    <property type="entry name" value="Intradiol_dOase_core"/>
</dbReference>
<sequence length="397" mass="41176">MIHPHDEHRHDRDHDHDEATILDAAGPGLTRRHAVAAGGLTGAALLLAQASGPGGLLDALGLDVEAQAATAACTLTAPAKTVGPYFVEEGLNRSDIRSDPSTGVVQAGVPVTLSLVVVDSTKDCAPIAGATVDVWHANAKGTYSDVSQNSSVGQKYLRGSQVTDADGKVTFVTVFPGWYSGRAIHVHFKVRTFDGTRTTYDFTSQLFFDPSLTSQVLQTSAYSGRGNPDTTNATDNIYGSDGSRLLVTLTGDPASALAGTFVVSLANAPTTTSSGSSSGSAGSSSGSGSSSSGSSAASAATVDASLQRARWRRTARGRRVLRLTFDVDEAVTVTARITRNGKTIVRKKVALRTGTQVVHLRIPAATARGRARVAVAFVDADGATSSARRTVTIPKRA</sequence>
<dbReference type="EMBL" id="JAXAVX010000003">
    <property type="protein sequence ID" value="MDX8151618.1"/>
    <property type="molecule type" value="Genomic_DNA"/>
</dbReference>